<keyword evidence="8 10" id="KW-0460">Magnesium</keyword>
<evidence type="ECO:0000256" key="3">
    <source>
        <dbReference type="ARBA" id="ARBA00005842"/>
    </source>
</evidence>
<feature type="site" description="Interaction with substrate tRNA" evidence="10">
    <location>
        <position position="104"/>
    </location>
</feature>
<dbReference type="Gene3D" id="1.10.20.140">
    <property type="match status" value="1"/>
</dbReference>
<evidence type="ECO:0000256" key="12">
    <source>
        <dbReference type="RuleBase" id="RU003784"/>
    </source>
</evidence>
<keyword evidence="5 10" id="KW-0819">tRNA processing</keyword>
<comment type="subunit">
    <text evidence="10">Monomer.</text>
</comment>
<evidence type="ECO:0000256" key="8">
    <source>
        <dbReference type="ARBA" id="ARBA00022842"/>
    </source>
</evidence>
<dbReference type="GO" id="GO:0005524">
    <property type="term" value="F:ATP binding"/>
    <property type="evidence" value="ECO:0007669"/>
    <property type="project" value="UniProtKB-UniRule"/>
</dbReference>
<dbReference type="HAMAP" id="MF_00185">
    <property type="entry name" value="IPP_trans"/>
    <property type="match status" value="1"/>
</dbReference>
<dbReference type="Gene3D" id="3.40.50.300">
    <property type="entry name" value="P-loop containing nucleotide triphosphate hydrolases"/>
    <property type="match status" value="1"/>
</dbReference>
<organism evidence="14 15">
    <name type="scientific">Lentibacter algarum</name>
    <dbReference type="NCBI Taxonomy" id="576131"/>
    <lineage>
        <taxon>Bacteria</taxon>
        <taxon>Pseudomonadati</taxon>
        <taxon>Pseudomonadota</taxon>
        <taxon>Alphaproteobacteria</taxon>
        <taxon>Rhodobacterales</taxon>
        <taxon>Roseobacteraceae</taxon>
        <taxon>Lentibacter</taxon>
    </lineage>
</organism>
<dbReference type="EC" id="2.5.1.75" evidence="10"/>
<dbReference type="NCBIfam" id="TIGR00174">
    <property type="entry name" value="miaA"/>
    <property type="match status" value="1"/>
</dbReference>
<dbReference type="EMBL" id="FNPR01000002">
    <property type="protein sequence ID" value="SDY54148.1"/>
    <property type="molecule type" value="Genomic_DNA"/>
</dbReference>
<dbReference type="AlphaFoldDB" id="A0A1H3KQU4"/>
<dbReference type="InterPro" id="IPR018022">
    <property type="entry name" value="IPT"/>
</dbReference>
<evidence type="ECO:0000256" key="13">
    <source>
        <dbReference type="RuleBase" id="RU003785"/>
    </source>
</evidence>
<dbReference type="PANTHER" id="PTHR11088">
    <property type="entry name" value="TRNA DIMETHYLALLYLTRANSFERASE"/>
    <property type="match status" value="1"/>
</dbReference>
<dbReference type="OrthoDB" id="9776390at2"/>
<dbReference type="PANTHER" id="PTHR11088:SF60">
    <property type="entry name" value="TRNA DIMETHYLALLYLTRANSFERASE"/>
    <property type="match status" value="1"/>
</dbReference>
<reference evidence="14 15" key="1">
    <citation type="submission" date="2016-10" db="EMBL/GenBank/DDBJ databases">
        <authorList>
            <person name="de Groot N.N."/>
        </authorList>
    </citation>
    <scope>NUCLEOTIDE SEQUENCE [LARGE SCALE GENOMIC DNA]</scope>
    <source>
        <strain evidence="14 15">DSM 24677</strain>
    </source>
</reference>
<comment type="function">
    <text evidence="2 10 12">Catalyzes the transfer of a dimethylallyl group onto the adenine at position 37 in tRNAs that read codons beginning with uridine, leading to the formation of N6-(dimethylallyl)adenosine (i(6)A).</text>
</comment>
<feature type="binding site" evidence="10">
    <location>
        <begin position="17"/>
        <end position="24"/>
    </location>
    <ligand>
        <name>ATP</name>
        <dbReference type="ChEBI" id="CHEBI:30616"/>
    </ligand>
</feature>
<evidence type="ECO:0000313" key="15">
    <source>
        <dbReference type="Proteomes" id="UP000199026"/>
    </source>
</evidence>
<dbReference type="GO" id="GO:0006400">
    <property type="term" value="P:tRNA modification"/>
    <property type="evidence" value="ECO:0007669"/>
    <property type="project" value="TreeGrafter"/>
</dbReference>
<dbReference type="SUPFAM" id="SSF52540">
    <property type="entry name" value="P-loop containing nucleoside triphosphate hydrolases"/>
    <property type="match status" value="2"/>
</dbReference>
<gene>
    <name evidence="10" type="primary">miaA</name>
    <name evidence="14" type="ORF">SAMN05444486_102676</name>
</gene>
<dbReference type="Pfam" id="PF01715">
    <property type="entry name" value="IPPT"/>
    <property type="match status" value="1"/>
</dbReference>
<keyword evidence="4 10" id="KW-0808">Transferase</keyword>
<evidence type="ECO:0000256" key="9">
    <source>
        <dbReference type="ARBA" id="ARBA00049563"/>
    </source>
</evidence>
<evidence type="ECO:0000256" key="1">
    <source>
        <dbReference type="ARBA" id="ARBA00001946"/>
    </source>
</evidence>
<dbReference type="RefSeq" id="WP_089890795.1">
    <property type="nucleotide sequence ID" value="NZ_CALJFH010000012.1"/>
</dbReference>
<evidence type="ECO:0000313" key="14">
    <source>
        <dbReference type="EMBL" id="SDY54148.1"/>
    </source>
</evidence>
<dbReference type="InterPro" id="IPR027417">
    <property type="entry name" value="P-loop_NTPase"/>
</dbReference>
<keyword evidence="6 10" id="KW-0547">Nucleotide-binding</keyword>
<evidence type="ECO:0000256" key="10">
    <source>
        <dbReference type="HAMAP-Rule" id="MF_00185"/>
    </source>
</evidence>
<evidence type="ECO:0000256" key="6">
    <source>
        <dbReference type="ARBA" id="ARBA00022741"/>
    </source>
</evidence>
<feature type="binding site" evidence="10">
    <location>
        <begin position="19"/>
        <end position="24"/>
    </location>
    <ligand>
        <name>substrate</name>
    </ligand>
</feature>
<dbReference type="InterPro" id="IPR039657">
    <property type="entry name" value="Dimethylallyltransferase"/>
</dbReference>
<dbReference type="STRING" id="576131.SAMN05444486_102676"/>
<name>A0A1H3KQU4_9RHOB</name>
<comment type="similarity">
    <text evidence="3 10 13">Belongs to the IPP transferase family.</text>
</comment>
<proteinExistence type="inferred from homology"/>
<feature type="site" description="Interaction with substrate tRNA" evidence="10">
    <location>
        <position position="126"/>
    </location>
</feature>
<sequence length="292" mass="31701">MQTLPHISPQTPVLIAGPTASGKSALALQIAEADGGLIVNADALQVYSDWRLLTARPSPEEEARAPHALYGHIAGTHPYSVGEWLADIRALHTRGQRLIIVGGTGLYFAALTEGLAAIPPTPPEVRAEADRLRSTPEGLAEMIAALDAATAAKIDLQNPMRVQRAYEVWKSTGRSLATWQAETPAPDMPLATAQPLILQANKDWLNARIERRFDLMLEQGALAEAEANLTDWSPDKPSSKAIGAPELIAHLKGEISLKEARSRAIIASRQYAKRQRTWFRARMGSWHGIPLG</sequence>
<dbReference type="GeneID" id="78124738"/>
<evidence type="ECO:0000256" key="11">
    <source>
        <dbReference type="RuleBase" id="RU003783"/>
    </source>
</evidence>
<evidence type="ECO:0000256" key="4">
    <source>
        <dbReference type="ARBA" id="ARBA00022679"/>
    </source>
</evidence>
<protein>
    <recommendedName>
        <fullName evidence="10">tRNA dimethylallyltransferase</fullName>
        <ecNumber evidence="10">2.5.1.75</ecNumber>
    </recommendedName>
    <alternativeName>
        <fullName evidence="10">Dimethylallyl diphosphate:tRNA dimethylallyltransferase</fullName>
        <shortName evidence="10">DMAPP:tRNA dimethylallyltransferase</shortName>
        <shortName evidence="10">DMATase</shortName>
    </alternativeName>
    <alternativeName>
        <fullName evidence="10">Isopentenyl-diphosphate:tRNA isopentenyltransferase</fullName>
        <shortName evidence="10">IPP transferase</shortName>
        <shortName evidence="10">IPPT</shortName>
        <shortName evidence="10">IPTase</shortName>
    </alternativeName>
</protein>
<comment type="catalytic activity">
    <reaction evidence="9 10 11">
        <text>adenosine(37) in tRNA + dimethylallyl diphosphate = N(6)-dimethylallyladenosine(37) in tRNA + diphosphate</text>
        <dbReference type="Rhea" id="RHEA:26482"/>
        <dbReference type="Rhea" id="RHEA-COMP:10162"/>
        <dbReference type="Rhea" id="RHEA-COMP:10375"/>
        <dbReference type="ChEBI" id="CHEBI:33019"/>
        <dbReference type="ChEBI" id="CHEBI:57623"/>
        <dbReference type="ChEBI" id="CHEBI:74411"/>
        <dbReference type="ChEBI" id="CHEBI:74415"/>
        <dbReference type="EC" id="2.5.1.75"/>
    </reaction>
</comment>
<evidence type="ECO:0000256" key="7">
    <source>
        <dbReference type="ARBA" id="ARBA00022840"/>
    </source>
</evidence>
<comment type="caution">
    <text evidence="10">Lacks conserved residue(s) required for the propagation of feature annotation.</text>
</comment>
<dbReference type="Proteomes" id="UP000199026">
    <property type="component" value="Unassembled WGS sequence"/>
</dbReference>
<evidence type="ECO:0000256" key="5">
    <source>
        <dbReference type="ARBA" id="ARBA00022694"/>
    </source>
</evidence>
<keyword evidence="15" id="KW-1185">Reference proteome</keyword>
<keyword evidence="7 10" id="KW-0067">ATP-binding</keyword>
<dbReference type="CDD" id="cd02019">
    <property type="entry name" value="NK"/>
    <property type="match status" value="1"/>
</dbReference>
<dbReference type="GO" id="GO:0052381">
    <property type="term" value="F:tRNA dimethylallyltransferase activity"/>
    <property type="evidence" value="ECO:0007669"/>
    <property type="project" value="UniProtKB-UniRule"/>
</dbReference>
<comment type="cofactor">
    <cofactor evidence="1 10">
        <name>Mg(2+)</name>
        <dbReference type="ChEBI" id="CHEBI:18420"/>
    </cofactor>
</comment>
<accession>A0A1H3KQU4</accession>
<evidence type="ECO:0000256" key="2">
    <source>
        <dbReference type="ARBA" id="ARBA00003213"/>
    </source>
</evidence>